<evidence type="ECO:0000313" key="6">
    <source>
        <dbReference type="Proteomes" id="UP000633619"/>
    </source>
</evidence>
<dbReference type="RefSeq" id="WP_181732534.1">
    <property type="nucleotide sequence ID" value="NZ_JACEIR010000008.1"/>
</dbReference>
<name>A0A8I1DEF3_THEIN</name>
<dbReference type="CDD" id="cd10917">
    <property type="entry name" value="CE4_NodB_like_6s_7s"/>
    <property type="match status" value="1"/>
</dbReference>
<dbReference type="InterPro" id="IPR011330">
    <property type="entry name" value="Glyco_hydro/deAcase_b/a-brl"/>
</dbReference>
<evidence type="ECO:0000256" key="1">
    <source>
        <dbReference type="ARBA" id="ARBA00022723"/>
    </source>
</evidence>
<evidence type="ECO:0000259" key="4">
    <source>
        <dbReference type="PROSITE" id="PS51677"/>
    </source>
</evidence>
<feature type="signal peptide" evidence="3">
    <location>
        <begin position="1"/>
        <end position="24"/>
    </location>
</feature>
<dbReference type="PANTHER" id="PTHR10587">
    <property type="entry name" value="GLYCOSYL TRANSFERASE-RELATED"/>
    <property type="match status" value="1"/>
</dbReference>
<dbReference type="PANTHER" id="PTHR10587:SF133">
    <property type="entry name" value="CHITIN DEACETYLASE 1-RELATED"/>
    <property type="match status" value="1"/>
</dbReference>
<proteinExistence type="predicted"/>
<accession>A0A8I1DEF3</accession>
<dbReference type="EMBL" id="JAECVW010000002">
    <property type="protein sequence ID" value="MBH8594882.1"/>
    <property type="molecule type" value="Genomic_DNA"/>
</dbReference>
<dbReference type="PROSITE" id="PS51677">
    <property type="entry name" value="NODB"/>
    <property type="match status" value="1"/>
</dbReference>
<evidence type="ECO:0000256" key="3">
    <source>
        <dbReference type="SAM" id="SignalP"/>
    </source>
</evidence>
<dbReference type="Gene3D" id="3.20.20.370">
    <property type="entry name" value="Glycoside hydrolase/deacetylase"/>
    <property type="match status" value="1"/>
</dbReference>
<keyword evidence="3" id="KW-0732">Signal</keyword>
<keyword evidence="2" id="KW-0378">Hydrolase</keyword>
<dbReference type="AlphaFoldDB" id="A0A8I1DEF3"/>
<feature type="domain" description="NodB homology" evidence="4">
    <location>
        <begin position="72"/>
        <end position="252"/>
    </location>
</feature>
<sequence length="266" mass="29785">MRKLIFVLSSFILLSGCAGTTLFAANPEEQPDALNEKTLAMPDQLAERAPVPSFYYRAKPAATYYQSPTKEKKIALTFDDGPDATYTGQVLDILKQQQVSATFFVIGNQVPRHPEVVKRIVNEGHVIASHTWSHPNLVKENDAKVRQEITKTYQIVEKLTGKKMAMLRPPYGAVKGKEKLIHQMGISVIQWDIDTLDWKPGQTPDRIYQNVVQHALPGSIVLQHSGGGNRSATVQALPRLIQQLKKEGYQFVTVNELLDIPAYHQD</sequence>
<dbReference type="InterPro" id="IPR050248">
    <property type="entry name" value="Polysacc_deacetylase_ArnD"/>
</dbReference>
<gene>
    <name evidence="5" type="ORF">I8U20_06010</name>
</gene>
<dbReference type="Proteomes" id="UP000633619">
    <property type="component" value="Unassembled WGS sequence"/>
</dbReference>
<keyword evidence="1" id="KW-0479">Metal-binding</keyword>
<evidence type="ECO:0000313" key="5">
    <source>
        <dbReference type="EMBL" id="MBH8594882.1"/>
    </source>
</evidence>
<dbReference type="GO" id="GO:0005975">
    <property type="term" value="P:carbohydrate metabolic process"/>
    <property type="evidence" value="ECO:0007669"/>
    <property type="project" value="InterPro"/>
</dbReference>
<dbReference type="PROSITE" id="PS51257">
    <property type="entry name" value="PROKAR_LIPOPROTEIN"/>
    <property type="match status" value="1"/>
</dbReference>
<dbReference type="SUPFAM" id="SSF88713">
    <property type="entry name" value="Glycoside hydrolase/deacetylase"/>
    <property type="match status" value="1"/>
</dbReference>
<dbReference type="GO" id="GO:0046872">
    <property type="term" value="F:metal ion binding"/>
    <property type="evidence" value="ECO:0007669"/>
    <property type="project" value="UniProtKB-KW"/>
</dbReference>
<dbReference type="GO" id="GO:0016020">
    <property type="term" value="C:membrane"/>
    <property type="evidence" value="ECO:0007669"/>
    <property type="project" value="TreeGrafter"/>
</dbReference>
<organism evidence="5 6">
    <name type="scientific">Thermoactinomyces intermedius</name>
    <dbReference type="NCBI Taxonomy" id="2024"/>
    <lineage>
        <taxon>Bacteria</taxon>
        <taxon>Bacillati</taxon>
        <taxon>Bacillota</taxon>
        <taxon>Bacilli</taxon>
        <taxon>Bacillales</taxon>
        <taxon>Thermoactinomycetaceae</taxon>
        <taxon>Thermoactinomyces</taxon>
    </lineage>
</organism>
<dbReference type="Pfam" id="PF01522">
    <property type="entry name" value="Polysacc_deac_1"/>
    <property type="match status" value="1"/>
</dbReference>
<protein>
    <submittedName>
        <fullName evidence="5">Polysaccharide deacetylase family protein</fullName>
    </submittedName>
</protein>
<keyword evidence="6" id="KW-1185">Reference proteome</keyword>
<feature type="chain" id="PRO_5034215305" evidence="3">
    <location>
        <begin position="25"/>
        <end position="266"/>
    </location>
</feature>
<comment type="caution">
    <text evidence="5">The sequence shown here is derived from an EMBL/GenBank/DDBJ whole genome shotgun (WGS) entry which is preliminary data.</text>
</comment>
<dbReference type="GO" id="GO:0016810">
    <property type="term" value="F:hydrolase activity, acting on carbon-nitrogen (but not peptide) bonds"/>
    <property type="evidence" value="ECO:0007669"/>
    <property type="project" value="InterPro"/>
</dbReference>
<reference evidence="5 6" key="1">
    <citation type="submission" date="2020-12" db="EMBL/GenBank/DDBJ databases">
        <title>WGS of Thermoactinomyces spp.</title>
        <authorList>
            <person name="Cheng K."/>
        </authorList>
    </citation>
    <scope>NUCLEOTIDE SEQUENCE [LARGE SCALE GENOMIC DNA]</scope>
    <source>
        <strain evidence="6">CICC 10671\DSM 43846</strain>
    </source>
</reference>
<evidence type="ECO:0000256" key="2">
    <source>
        <dbReference type="ARBA" id="ARBA00022801"/>
    </source>
</evidence>
<dbReference type="InterPro" id="IPR002509">
    <property type="entry name" value="NODB_dom"/>
</dbReference>